<keyword evidence="1" id="KW-0808">Transferase</keyword>
<dbReference type="InterPro" id="IPR016181">
    <property type="entry name" value="Acyl_CoA_acyltransferase"/>
</dbReference>
<dbReference type="Proteomes" id="UP001500340">
    <property type="component" value="Unassembled WGS sequence"/>
</dbReference>
<dbReference type="InterPro" id="IPR050680">
    <property type="entry name" value="YpeA/RimI_acetyltransf"/>
</dbReference>
<organism evidence="4 5">
    <name type="scientific">Paenibacillus motobuensis</name>
    <dbReference type="NCBI Taxonomy" id="295324"/>
    <lineage>
        <taxon>Bacteria</taxon>
        <taxon>Bacillati</taxon>
        <taxon>Bacillota</taxon>
        <taxon>Bacilli</taxon>
        <taxon>Bacillales</taxon>
        <taxon>Paenibacillaceae</taxon>
        <taxon>Paenibacillus</taxon>
    </lineage>
</organism>
<dbReference type="PANTHER" id="PTHR43420">
    <property type="entry name" value="ACETYLTRANSFERASE"/>
    <property type="match status" value="1"/>
</dbReference>
<comment type="caution">
    <text evidence="4">The sequence shown here is derived from an EMBL/GenBank/DDBJ whole genome shotgun (WGS) entry which is preliminary data.</text>
</comment>
<proteinExistence type="predicted"/>
<dbReference type="EMBL" id="BAAACX010000007">
    <property type="protein sequence ID" value="GAA0385206.1"/>
    <property type="molecule type" value="Genomic_DNA"/>
</dbReference>
<evidence type="ECO:0000313" key="5">
    <source>
        <dbReference type="Proteomes" id="UP001500340"/>
    </source>
</evidence>
<evidence type="ECO:0000313" key="4">
    <source>
        <dbReference type="EMBL" id="GAA0385206.1"/>
    </source>
</evidence>
<accession>A0ABN0Y852</accession>
<protein>
    <submittedName>
        <fullName evidence="4">GNAT family N-acetyltransferase</fullName>
    </submittedName>
</protein>
<dbReference type="PROSITE" id="PS51186">
    <property type="entry name" value="GNAT"/>
    <property type="match status" value="1"/>
</dbReference>
<dbReference type="CDD" id="cd04301">
    <property type="entry name" value="NAT_SF"/>
    <property type="match status" value="1"/>
</dbReference>
<sequence length="167" mass="19172">MRISILQESEAQAYQQVRLDGLRNDPGAFGSTYDREVKFSLEAVAERIKPSMDKFVLGAFGDEGHLFGVVTFMRDTGMKTRHKGHIFGMYVVPEKRGTGLGRKLVGELIRKTREMEGMEQINLTVVSTNNNAKRLYLSLGFEIYGQERNALKYEDQYYDEDLMVLRF</sequence>
<reference evidence="4 5" key="1">
    <citation type="journal article" date="2019" name="Int. J. Syst. Evol. Microbiol.">
        <title>The Global Catalogue of Microorganisms (GCM) 10K type strain sequencing project: providing services to taxonomists for standard genome sequencing and annotation.</title>
        <authorList>
            <consortium name="The Broad Institute Genomics Platform"/>
            <consortium name="The Broad Institute Genome Sequencing Center for Infectious Disease"/>
            <person name="Wu L."/>
            <person name="Ma J."/>
        </authorList>
    </citation>
    <scope>NUCLEOTIDE SEQUENCE [LARGE SCALE GENOMIC DNA]</scope>
    <source>
        <strain evidence="4 5">JCM 12774</strain>
    </source>
</reference>
<gene>
    <name evidence="4" type="ORF">GCM10008933_15400</name>
</gene>
<name>A0ABN0Y852_9BACL</name>
<evidence type="ECO:0000256" key="1">
    <source>
        <dbReference type="ARBA" id="ARBA00022679"/>
    </source>
</evidence>
<keyword evidence="2" id="KW-0012">Acyltransferase</keyword>
<dbReference type="SUPFAM" id="SSF55729">
    <property type="entry name" value="Acyl-CoA N-acyltransferases (Nat)"/>
    <property type="match status" value="1"/>
</dbReference>
<keyword evidence="5" id="KW-1185">Reference proteome</keyword>
<dbReference type="InterPro" id="IPR000182">
    <property type="entry name" value="GNAT_dom"/>
</dbReference>
<evidence type="ECO:0000256" key="2">
    <source>
        <dbReference type="ARBA" id="ARBA00023315"/>
    </source>
</evidence>
<dbReference type="Gene3D" id="3.40.630.30">
    <property type="match status" value="1"/>
</dbReference>
<evidence type="ECO:0000259" key="3">
    <source>
        <dbReference type="PROSITE" id="PS51186"/>
    </source>
</evidence>
<dbReference type="Pfam" id="PF00583">
    <property type="entry name" value="Acetyltransf_1"/>
    <property type="match status" value="1"/>
</dbReference>
<dbReference type="RefSeq" id="WP_343859513.1">
    <property type="nucleotide sequence ID" value="NZ_BAAACX010000007.1"/>
</dbReference>
<feature type="domain" description="N-acetyltransferase" evidence="3">
    <location>
        <begin position="1"/>
        <end position="167"/>
    </location>
</feature>